<name>A0ABQ4V912_9MYCO</name>
<accession>A0ABQ4V912</accession>
<dbReference type="Proteomes" id="UP001060504">
    <property type="component" value="Unassembled WGS sequence"/>
</dbReference>
<gene>
    <name evidence="2" type="ORF">NGTWS1702_09740</name>
</gene>
<dbReference type="InterPro" id="IPR043796">
    <property type="entry name" value="ESX-1_EspA/EspE-like"/>
</dbReference>
<evidence type="ECO:0000313" key="3">
    <source>
        <dbReference type="Proteomes" id="UP001060504"/>
    </source>
</evidence>
<keyword evidence="3" id="KW-1185">Reference proteome</keyword>
<protein>
    <recommendedName>
        <fullName evidence="1">ESX-1 secretion-associated protein EspA/EspE-like domain-containing protein</fullName>
    </recommendedName>
</protein>
<sequence length="147" mass="15101">MPAEGSQFDSSAVLRQLQADVESAVPGTHWRGGAATAYGSANAEHARVLGQLADLDARLAAEVDKSARVVATARAELDTVRDWVVSAASSVPNSPTGQGMLLSVVSKGLGQLSAILAKSNSELNAIGALIQQIGTEYGGLSKQKFAP</sequence>
<reference evidence="2 3" key="1">
    <citation type="submission" date="2021-08" db="EMBL/GenBank/DDBJ databases">
        <title>Draft genome sequence of Mycolicibacterium sp. NGTWS1702 strain.</title>
        <authorList>
            <person name="Matsumoto M."/>
            <person name="Tang B.C.C."/>
            <person name="Machida Y."/>
            <person name="Matoyama H."/>
            <person name="Kishihara T."/>
            <person name="Sato S."/>
            <person name="Kondo I."/>
            <person name="Sano M."/>
            <person name="Kato G."/>
        </authorList>
    </citation>
    <scope>NUCLEOTIDE SEQUENCE [LARGE SCALE GENOMIC DNA]</scope>
    <source>
        <strain evidence="2 3">NGTWSNA01</strain>
    </source>
</reference>
<feature type="domain" description="ESX-1 secretion-associated protein EspA/EspE-like" evidence="1">
    <location>
        <begin position="2"/>
        <end position="78"/>
    </location>
</feature>
<proteinExistence type="predicted"/>
<evidence type="ECO:0000313" key="2">
    <source>
        <dbReference type="EMBL" id="GJF11853.1"/>
    </source>
</evidence>
<organism evidence="2 3">
    <name type="scientific">Mycolicibacterium cyprinidarum</name>
    <dbReference type="NCBI Taxonomy" id="2860311"/>
    <lineage>
        <taxon>Bacteria</taxon>
        <taxon>Bacillati</taxon>
        <taxon>Actinomycetota</taxon>
        <taxon>Actinomycetes</taxon>
        <taxon>Mycobacteriales</taxon>
        <taxon>Mycobacteriaceae</taxon>
        <taxon>Mycolicibacterium</taxon>
    </lineage>
</organism>
<dbReference type="Pfam" id="PF18879">
    <property type="entry name" value="EspA_EspE"/>
    <property type="match status" value="1"/>
</dbReference>
<evidence type="ECO:0000259" key="1">
    <source>
        <dbReference type="Pfam" id="PF18879"/>
    </source>
</evidence>
<dbReference type="EMBL" id="BPRH01001044">
    <property type="protein sequence ID" value="GJF11853.1"/>
    <property type="molecule type" value="Genomic_DNA"/>
</dbReference>
<comment type="caution">
    <text evidence="2">The sequence shown here is derived from an EMBL/GenBank/DDBJ whole genome shotgun (WGS) entry which is preliminary data.</text>
</comment>